<evidence type="ECO:0000313" key="3">
    <source>
        <dbReference type="Proteomes" id="UP000763557"/>
    </source>
</evidence>
<dbReference type="InterPro" id="IPR043129">
    <property type="entry name" value="ATPase_NBD"/>
</dbReference>
<dbReference type="Proteomes" id="UP000763557">
    <property type="component" value="Unassembled WGS sequence"/>
</dbReference>
<dbReference type="Pfam" id="PF00480">
    <property type="entry name" value="ROK"/>
    <property type="match status" value="1"/>
</dbReference>
<organism evidence="2 3">
    <name type="scientific">Kibdelosporangium persicum</name>
    <dbReference type="NCBI Taxonomy" id="2698649"/>
    <lineage>
        <taxon>Bacteria</taxon>
        <taxon>Bacillati</taxon>
        <taxon>Actinomycetota</taxon>
        <taxon>Actinomycetes</taxon>
        <taxon>Pseudonocardiales</taxon>
        <taxon>Pseudonocardiaceae</taxon>
        <taxon>Kibdelosporangium</taxon>
    </lineage>
</organism>
<dbReference type="Gene3D" id="3.30.420.40">
    <property type="match status" value="2"/>
</dbReference>
<proteinExistence type="inferred from homology"/>
<evidence type="ECO:0000256" key="1">
    <source>
        <dbReference type="ARBA" id="ARBA00006479"/>
    </source>
</evidence>
<dbReference type="InterPro" id="IPR000600">
    <property type="entry name" value="ROK"/>
</dbReference>
<dbReference type="RefSeq" id="WP_173123461.1">
    <property type="nucleotide sequence ID" value="NZ_CBCSGW010000039.1"/>
</dbReference>
<keyword evidence="3" id="KW-1185">Reference proteome</keyword>
<comment type="caution">
    <text evidence="2">The sequence shown here is derived from an EMBL/GenBank/DDBJ whole genome shotgun (WGS) entry which is preliminary data.</text>
</comment>
<evidence type="ECO:0000313" key="2">
    <source>
        <dbReference type="EMBL" id="NRN63066.1"/>
    </source>
</evidence>
<accession>A0ABX2EVL1</accession>
<sequence>MGGVTQAPKDTLGQLLLELHVSGGQASRAALTDRLGCGRSVMGYLLGELADRSLVRIDRTGGKPGGGRPSHQVIIPPQAPTVVAAQIQPDGFTVATVGLGGKILSRSTLPLRSPQPSEALDELCELMNSHVEPNVLGFGVAVPSPVRADGYAPAALHLGWPGLHLQQLLEEHLRLPVSIANDANLAALAEHRHGAGRGSHQLLYLTTGNVGLGGGVVTDGRLFLGAHGYAIEPGHITVDPGGASCPCGSTGCLEVEADHRALLRLLGVDVPLRSVAARIESLLAEPTPEVLEAVHRVNTRLAIGLGSLANIVDADRIVLGGTLGVLYELEPDIVRGKLAERAFLADLAHVPITPGELADSVLLGAAELAFQPLLDDPRAFPAGR</sequence>
<reference evidence="2 3" key="1">
    <citation type="submission" date="2020-01" db="EMBL/GenBank/DDBJ databases">
        <title>Kibdelosporangium persica a novel Actinomycetes from a hot desert in Iran.</title>
        <authorList>
            <person name="Safaei N."/>
            <person name="Zaburannyi N."/>
            <person name="Mueller R."/>
            <person name="Wink J."/>
        </authorList>
    </citation>
    <scope>NUCLEOTIDE SEQUENCE [LARGE SCALE GENOMIC DNA]</scope>
    <source>
        <strain evidence="2 3">4NS15</strain>
    </source>
</reference>
<name>A0ABX2EVL1_9PSEU</name>
<dbReference type="PANTHER" id="PTHR18964:SF149">
    <property type="entry name" value="BIFUNCTIONAL UDP-N-ACETYLGLUCOSAMINE 2-EPIMERASE_N-ACETYLMANNOSAMINE KINASE"/>
    <property type="match status" value="1"/>
</dbReference>
<dbReference type="SUPFAM" id="SSF53067">
    <property type="entry name" value="Actin-like ATPase domain"/>
    <property type="match status" value="1"/>
</dbReference>
<dbReference type="EMBL" id="JAAATY010000001">
    <property type="protein sequence ID" value="NRN63066.1"/>
    <property type="molecule type" value="Genomic_DNA"/>
</dbReference>
<gene>
    <name evidence="2" type="ORF">GC106_2670</name>
</gene>
<comment type="similarity">
    <text evidence="1">Belongs to the ROK (NagC/XylR) family.</text>
</comment>
<protein>
    <submittedName>
        <fullName evidence="2">N-acetylglucosamine repressor</fullName>
    </submittedName>
</protein>
<dbReference type="PANTHER" id="PTHR18964">
    <property type="entry name" value="ROK (REPRESSOR, ORF, KINASE) FAMILY"/>
    <property type="match status" value="1"/>
</dbReference>